<dbReference type="Gene3D" id="2.40.100.10">
    <property type="entry name" value="Cyclophilin-like"/>
    <property type="match status" value="1"/>
</dbReference>
<keyword evidence="3 4" id="KW-0413">Isomerase</keyword>
<proteinExistence type="inferred from homology"/>
<comment type="catalytic activity">
    <reaction evidence="4">
        <text>[protein]-peptidylproline (omega=180) = [protein]-peptidylproline (omega=0)</text>
        <dbReference type="Rhea" id="RHEA:16237"/>
        <dbReference type="Rhea" id="RHEA-COMP:10747"/>
        <dbReference type="Rhea" id="RHEA-COMP:10748"/>
        <dbReference type="ChEBI" id="CHEBI:83833"/>
        <dbReference type="ChEBI" id="CHEBI:83834"/>
        <dbReference type="EC" id="5.2.1.8"/>
    </reaction>
</comment>
<dbReference type="InterPro" id="IPR029000">
    <property type="entry name" value="Cyclophilin-like_dom_sf"/>
</dbReference>
<dbReference type="PANTHER" id="PTHR45625">
    <property type="entry name" value="PEPTIDYL-PROLYL CIS-TRANS ISOMERASE-RELATED"/>
    <property type="match status" value="1"/>
</dbReference>
<dbReference type="CDD" id="cd00317">
    <property type="entry name" value="cyclophilin"/>
    <property type="match status" value="1"/>
</dbReference>
<accession>A0A9D1LA40</accession>
<reference evidence="6" key="2">
    <citation type="journal article" date="2021" name="PeerJ">
        <title>Extensive microbial diversity within the chicken gut microbiome revealed by metagenomics and culture.</title>
        <authorList>
            <person name="Gilroy R."/>
            <person name="Ravi A."/>
            <person name="Getino M."/>
            <person name="Pursley I."/>
            <person name="Horton D.L."/>
            <person name="Alikhan N.F."/>
            <person name="Baker D."/>
            <person name="Gharbi K."/>
            <person name="Hall N."/>
            <person name="Watson M."/>
            <person name="Adriaenssens E.M."/>
            <person name="Foster-Nyarko E."/>
            <person name="Jarju S."/>
            <person name="Secka A."/>
            <person name="Antonio M."/>
            <person name="Oren A."/>
            <person name="Chaudhuri R.R."/>
            <person name="La Ragione R."/>
            <person name="Hildebrand F."/>
            <person name="Pallen M.J."/>
        </authorList>
    </citation>
    <scope>NUCLEOTIDE SEQUENCE</scope>
    <source>
        <strain evidence="6">ChiHcec3-11533</strain>
    </source>
</reference>
<keyword evidence="4" id="KW-0732">Signal</keyword>
<name>A0A9D1LA40_9FIRM</name>
<evidence type="ECO:0000256" key="3">
    <source>
        <dbReference type="ARBA" id="ARBA00023235"/>
    </source>
</evidence>
<comment type="similarity">
    <text evidence="4">Belongs to the cyclophilin-type PPIase family.</text>
</comment>
<dbReference type="PANTHER" id="PTHR45625:SF4">
    <property type="entry name" value="PEPTIDYLPROLYL ISOMERASE DOMAIN AND WD REPEAT-CONTAINING PROTEIN 1"/>
    <property type="match status" value="1"/>
</dbReference>
<feature type="signal peptide" evidence="4">
    <location>
        <begin position="1"/>
        <end position="21"/>
    </location>
</feature>
<evidence type="ECO:0000256" key="2">
    <source>
        <dbReference type="ARBA" id="ARBA00023110"/>
    </source>
</evidence>
<dbReference type="PRINTS" id="PR00153">
    <property type="entry name" value="CSAPPISMRASE"/>
</dbReference>
<dbReference type="PROSITE" id="PS51257">
    <property type="entry name" value="PROKAR_LIPOPROTEIN"/>
    <property type="match status" value="1"/>
</dbReference>
<dbReference type="EC" id="5.2.1.8" evidence="4"/>
<evidence type="ECO:0000256" key="4">
    <source>
        <dbReference type="RuleBase" id="RU363019"/>
    </source>
</evidence>
<evidence type="ECO:0000256" key="1">
    <source>
        <dbReference type="ARBA" id="ARBA00002388"/>
    </source>
</evidence>
<comment type="function">
    <text evidence="1 4">PPIases accelerate the folding of proteins. It catalyzes the cis-trans isomerization of proline imidic peptide bonds in oligopeptides.</text>
</comment>
<dbReference type="Pfam" id="PF00160">
    <property type="entry name" value="Pro_isomerase"/>
    <property type="match status" value="1"/>
</dbReference>
<protein>
    <recommendedName>
        <fullName evidence="4">Peptidyl-prolyl cis-trans isomerase</fullName>
        <shortName evidence="4">PPIase</shortName>
        <ecNumber evidence="4">5.2.1.8</ecNumber>
    </recommendedName>
</protein>
<dbReference type="InterPro" id="IPR002130">
    <property type="entry name" value="Cyclophilin-type_PPIase_dom"/>
</dbReference>
<dbReference type="Proteomes" id="UP000824072">
    <property type="component" value="Unassembled WGS sequence"/>
</dbReference>
<keyword evidence="2 4" id="KW-0697">Rotamase</keyword>
<evidence type="ECO:0000313" key="7">
    <source>
        <dbReference type="Proteomes" id="UP000824072"/>
    </source>
</evidence>
<evidence type="ECO:0000259" key="5">
    <source>
        <dbReference type="PROSITE" id="PS50072"/>
    </source>
</evidence>
<organism evidence="6 7">
    <name type="scientific">Candidatus Pullichristensenella excrementigallinarum</name>
    <dbReference type="NCBI Taxonomy" id="2840907"/>
    <lineage>
        <taxon>Bacteria</taxon>
        <taxon>Bacillati</taxon>
        <taxon>Bacillota</taxon>
        <taxon>Clostridia</taxon>
        <taxon>Candidatus Pullichristensenella</taxon>
    </lineage>
</organism>
<sequence>MKRIAVLCLVALLLLAGCGRKQEEESPYQDVPNPIATITLQDGSVMRAELFLQDAPNTVANFVELANSGFYDGLEIFRVVTGVLIQTGDPNNDGTGGPGYSIRGEFSENGYENPVSHSRGTLSMARLVNDKDSAGSQFFILQGSYPEYDGRYAAFGRLMDEESLQVLDRVAGTAVDSNYCPLVQYLIETIRVDTQGHSFSVIKIQDEEATTTQGDA</sequence>
<gene>
    <name evidence="6" type="ORF">IAB02_00330</name>
</gene>
<dbReference type="SUPFAM" id="SSF50891">
    <property type="entry name" value="Cyclophilin-like"/>
    <property type="match status" value="1"/>
</dbReference>
<dbReference type="GO" id="GO:0003755">
    <property type="term" value="F:peptidyl-prolyl cis-trans isomerase activity"/>
    <property type="evidence" value="ECO:0007669"/>
    <property type="project" value="UniProtKB-UniRule"/>
</dbReference>
<dbReference type="PROSITE" id="PS50072">
    <property type="entry name" value="CSA_PPIASE_2"/>
    <property type="match status" value="1"/>
</dbReference>
<feature type="domain" description="PPIase cyclophilin-type" evidence="5">
    <location>
        <begin position="46"/>
        <end position="192"/>
    </location>
</feature>
<feature type="chain" id="PRO_5039758623" description="Peptidyl-prolyl cis-trans isomerase" evidence="4">
    <location>
        <begin position="22"/>
        <end position="216"/>
    </location>
</feature>
<dbReference type="InterPro" id="IPR044666">
    <property type="entry name" value="Cyclophilin_A-like"/>
</dbReference>
<evidence type="ECO:0000313" key="6">
    <source>
        <dbReference type="EMBL" id="HIU32983.1"/>
    </source>
</evidence>
<dbReference type="AlphaFoldDB" id="A0A9D1LA40"/>
<dbReference type="EMBL" id="DVMU01000007">
    <property type="protein sequence ID" value="HIU32983.1"/>
    <property type="molecule type" value="Genomic_DNA"/>
</dbReference>
<reference evidence="6" key="1">
    <citation type="submission" date="2020-10" db="EMBL/GenBank/DDBJ databases">
        <authorList>
            <person name="Gilroy R."/>
        </authorList>
    </citation>
    <scope>NUCLEOTIDE SEQUENCE</scope>
    <source>
        <strain evidence="6">ChiHcec3-11533</strain>
    </source>
</reference>
<comment type="caution">
    <text evidence="6">The sequence shown here is derived from an EMBL/GenBank/DDBJ whole genome shotgun (WGS) entry which is preliminary data.</text>
</comment>